<comment type="similarity">
    <text evidence="1">Belongs to the aldo/keto reductase family.</text>
</comment>
<accession>A0A953HSM2</accession>
<dbReference type="InterPro" id="IPR023210">
    <property type="entry name" value="NADP_OxRdtase_dom"/>
</dbReference>
<evidence type="ECO:0000256" key="4">
    <source>
        <dbReference type="PIRSR" id="PIRSR000097-1"/>
    </source>
</evidence>
<dbReference type="AlphaFoldDB" id="A0A953HSM2"/>
<dbReference type="FunFam" id="3.20.20.100:FF:000015">
    <property type="entry name" value="Oxidoreductase, aldo/keto reductase family"/>
    <property type="match status" value="1"/>
</dbReference>
<dbReference type="GO" id="GO:0016616">
    <property type="term" value="F:oxidoreductase activity, acting on the CH-OH group of donors, NAD or NADP as acceptor"/>
    <property type="evidence" value="ECO:0007669"/>
    <property type="project" value="UniProtKB-ARBA"/>
</dbReference>
<evidence type="ECO:0000256" key="1">
    <source>
        <dbReference type="ARBA" id="ARBA00007905"/>
    </source>
</evidence>
<dbReference type="InterPro" id="IPR020471">
    <property type="entry name" value="AKR"/>
</dbReference>
<dbReference type="PROSITE" id="PS00798">
    <property type="entry name" value="ALDOKETO_REDUCTASE_1"/>
    <property type="match status" value="1"/>
</dbReference>
<evidence type="ECO:0000256" key="6">
    <source>
        <dbReference type="PIRSR" id="PIRSR000097-3"/>
    </source>
</evidence>
<feature type="binding site" evidence="5">
    <location>
        <position position="106"/>
    </location>
    <ligand>
        <name>substrate</name>
    </ligand>
</feature>
<keyword evidence="9" id="KW-1185">Reference proteome</keyword>
<feature type="site" description="Lowers pKa of active site Tyr" evidence="6">
    <location>
        <position position="73"/>
    </location>
</feature>
<gene>
    <name evidence="8" type="ORF">KUV50_03410</name>
</gene>
<sequence>MKTLQLNDGNTIPALGFGTYKAKEKEGVDAVVHALDTGYRLIDTAAIYGNEDAVGKGIRQSGVAREDLFVTSKVWRGVLGYASTKQALDDSLRRLQLDYLDLYLIHWPANARNFDDWASVNAQTWRALEESQSEGKIRSIGISNFWIEHLEPLLDSCDVVPAVNQIEFHPGYWQPEVYAYCKEKDILVEAWAPLAKGEALNHETIRALADKYDKTEAQICLRWAIDRGTVPIPKSTTPERISENMDIFDFELTSEDIQTINQIPKMGFSGELPNEW</sequence>
<proteinExistence type="inferred from homology"/>
<evidence type="ECO:0000313" key="8">
    <source>
        <dbReference type="EMBL" id="MBY5957168.1"/>
    </source>
</evidence>
<dbReference type="PRINTS" id="PR00069">
    <property type="entry name" value="ALDKETRDTASE"/>
</dbReference>
<feature type="domain" description="NADP-dependent oxidoreductase" evidence="7">
    <location>
        <begin position="15"/>
        <end position="263"/>
    </location>
</feature>
<dbReference type="SUPFAM" id="SSF51430">
    <property type="entry name" value="NAD(P)-linked oxidoreductase"/>
    <property type="match status" value="1"/>
</dbReference>
<dbReference type="PROSITE" id="PS00063">
    <property type="entry name" value="ALDOKETO_REDUCTASE_3"/>
    <property type="match status" value="1"/>
</dbReference>
<dbReference type="PROSITE" id="PS00062">
    <property type="entry name" value="ALDOKETO_REDUCTASE_2"/>
    <property type="match status" value="1"/>
</dbReference>
<protein>
    <submittedName>
        <fullName evidence="8">Aldo/keto reductase</fullName>
    </submittedName>
</protein>
<dbReference type="Gene3D" id="3.20.20.100">
    <property type="entry name" value="NADP-dependent oxidoreductase domain"/>
    <property type="match status" value="1"/>
</dbReference>
<evidence type="ECO:0000259" key="7">
    <source>
        <dbReference type="Pfam" id="PF00248"/>
    </source>
</evidence>
<reference evidence="8" key="1">
    <citation type="submission" date="2021-06" db="EMBL/GenBank/DDBJ databases">
        <title>44 bacteria genomes isolated from Dapeng, Shenzhen.</title>
        <authorList>
            <person name="Zheng W."/>
            <person name="Yu S."/>
            <person name="Huang Y."/>
        </authorList>
    </citation>
    <scope>NUCLEOTIDE SEQUENCE</scope>
    <source>
        <strain evidence="8">DP5N28-2</strain>
    </source>
</reference>
<keyword evidence="2" id="KW-0521">NADP</keyword>
<evidence type="ECO:0000256" key="5">
    <source>
        <dbReference type="PIRSR" id="PIRSR000097-2"/>
    </source>
</evidence>
<dbReference type="Proteomes" id="UP000753961">
    <property type="component" value="Unassembled WGS sequence"/>
</dbReference>
<comment type="caution">
    <text evidence="8">The sequence shown here is derived from an EMBL/GenBank/DDBJ whole genome shotgun (WGS) entry which is preliminary data.</text>
</comment>
<dbReference type="InterPro" id="IPR036812">
    <property type="entry name" value="NAD(P)_OxRdtase_dom_sf"/>
</dbReference>
<dbReference type="Pfam" id="PF00248">
    <property type="entry name" value="Aldo_ket_red"/>
    <property type="match status" value="1"/>
</dbReference>
<evidence type="ECO:0000256" key="2">
    <source>
        <dbReference type="ARBA" id="ARBA00022857"/>
    </source>
</evidence>
<organism evidence="8 9">
    <name type="scientific">Membranihabitans marinus</name>
    <dbReference type="NCBI Taxonomy" id="1227546"/>
    <lineage>
        <taxon>Bacteria</taxon>
        <taxon>Pseudomonadati</taxon>
        <taxon>Bacteroidota</taxon>
        <taxon>Saprospiria</taxon>
        <taxon>Saprospirales</taxon>
        <taxon>Saprospiraceae</taxon>
        <taxon>Membranihabitans</taxon>
    </lineage>
</organism>
<dbReference type="PIRSF" id="PIRSF000097">
    <property type="entry name" value="AKR"/>
    <property type="match status" value="1"/>
</dbReference>
<dbReference type="CDD" id="cd19071">
    <property type="entry name" value="AKR_AKR1-5-like"/>
    <property type="match status" value="1"/>
</dbReference>
<dbReference type="PANTHER" id="PTHR43827">
    <property type="entry name" value="2,5-DIKETO-D-GLUCONIC ACID REDUCTASE"/>
    <property type="match status" value="1"/>
</dbReference>
<feature type="active site" description="Proton donor" evidence="4">
    <location>
        <position position="48"/>
    </location>
</feature>
<name>A0A953HSM2_9BACT</name>
<evidence type="ECO:0000313" key="9">
    <source>
        <dbReference type="Proteomes" id="UP000753961"/>
    </source>
</evidence>
<dbReference type="InterPro" id="IPR018170">
    <property type="entry name" value="Aldo/ket_reductase_CS"/>
</dbReference>
<dbReference type="EMBL" id="JAHVHU010000004">
    <property type="protein sequence ID" value="MBY5957168.1"/>
    <property type="molecule type" value="Genomic_DNA"/>
</dbReference>
<dbReference type="RefSeq" id="WP_222578691.1">
    <property type="nucleotide sequence ID" value="NZ_JAHVHU010000004.1"/>
</dbReference>
<keyword evidence="3" id="KW-0560">Oxidoreductase</keyword>
<evidence type="ECO:0000256" key="3">
    <source>
        <dbReference type="ARBA" id="ARBA00023002"/>
    </source>
</evidence>
<dbReference type="PANTHER" id="PTHR43827:SF3">
    <property type="entry name" value="NADP-DEPENDENT OXIDOREDUCTASE DOMAIN-CONTAINING PROTEIN"/>
    <property type="match status" value="1"/>
</dbReference>